<dbReference type="EMBL" id="JAUOPB010000009">
    <property type="protein sequence ID" value="MDO6423314.1"/>
    <property type="molecule type" value="Genomic_DNA"/>
</dbReference>
<keyword evidence="1" id="KW-0812">Transmembrane</keyword>
<dbReference type="RefSeq" id="WP_303493009.1">
    <property type="nucleotide sequence ID" value="NZ_JAUOPB010000009.1"/>
</dbReference>
<evidence type="ECO:0000313" key="3">
    <source>
        <dbReference type="Proteomes" id="UP001169760"/>
    </source>
</evidence>
<protein>
    <submittedName>
        <fullName evidence="2">Uncharacterized protein</fullName>
    </submittedName>
</protein>
<keyword evidence="1" id="KW-1133">Transmembrane helix</keyword>
<proteinExistence type="predicted"/>
<accession>A0AAW7X6Y2</accession>
<evidence type="ECO:0000313" key="2">
    <source>
        <dbReference type="EMBL" id="MDO6423314.1"/>
    </source>
</evidence>
<dbReference type="AlphaFoldDB" id="A0AAW7X6Y2"/>
<name>A0AAW7X6Y2_9GAMM</name>
<feature type="transmembrane region" description="Helical" evidence="1">
    <location>
        <begin position="6"/>
        <end position="27"/>
    </location>
</feature>
<feature type="transmembrane region" description="Helical" evidence="1">
    <location>
        <begin position="88"/>
        <end position="113"/>
    </location>
</feature>
<feature type="transmembrane region" description="Helical" evidence="1">
    <location>
        <begin position="48"/>
        <end position="68"/>
    </location>
</feature>
<organism evidence="2 3">
    <name type="scientific">Saccharophagus degradans</name>
    <dbReference type="NCBI Taxonomy" id="86304"/>
    <lineage>
        <taxon>Bacteria</taxon>
        <taxon>Pseudomonadati</taxon>
        <taxon>Pseudomonadota</taxon>
        <taxon>Gammaproteobacteria</taxon>
        <taxon>Cellvibrionales</taxon>
        <taxon>Cellvibrionaceae</taxon>
        <taxon>Saccharophagus</taxon>
    </lineage>
</organism>
<gene>
    <name evidence="2" type="ORF">Q4521_12605</name>
</gene>
<sequence length="114" mass="13020">MFGLHWALTVSALGVLGVYVAIGYVFYIRMTFQRAIDEKVMGNKYYDMGVLFSFNKLLMYGHYCLFSMRAKRDGVDVIFKQLPKVQRIHLIILWVLMIGSGGLAFTGAISHLYL</sequence>
<dbReference type="Proteomes" id="UP001169760">
    <property type="component" value="Unassembled WGS sequence"/>
</dbReference>
<reference evidence="2" key="1">
    <citation type="submission" date="2023-07" db="EMBL/GenBank/DDBJ databases">
        <title>Genome content predicts the carbon catabolic preferences of heterotrophic bacteria.</title>
        <authorList>
            <person name="Gralka M."/>
        </authorList>
    </citation>
    <scope>NUCLEOTIDE SEQUENCE</scope>
    <source>
        <strain evidence="2">I3M17_2</strain>
    </source>
</reference>
<evidence type="ECO:0000256" key="1">
    <source>
        <dbReference type="SAM" id="Phobius"/>
    </source>
</evidence>
<comment type="caution">
    <text evidence="2">The sequence shown here is derived from an EMBL/GenBank/DDBJ whole genome shotgun (WGS) entry which is preliminary data.</text>
</comment>
<keyword evidence="1" id="KW-0472">Membrane</keyword>